<dbReference type="Proteomes" id="UP001148662">
    <property type="component" value="Unassembled WGS sequence"/>
</dbReference>
<protein>
    <submittedName>
        <fullName evidence="1">Uncharacterized protein</fullName>
    </submittedName>
</protein>
<comment type="caution">
    <text evidence="1">The sequence shown here is derived from an EMBL/GenBank/DDBJ whole genome shotgun (WGS) entry which is preliminary data.</text>
</comment>
<dbReference type="EMBL" id="JANHOG010000901">
    <property type="protein sequence ID" value="KAJ3550488.1"/>
    <property type="molecule type" value="Genomic_DNA"/>
</dbReference>
<gene>
    <name evidence="1" type="ORF">NM688_g5065</name>
</gene>
<evidence type="ECO:0000313" key="2">
    <source>
        <dbReference type="Proteomes" id="UP001148662"/>
    </source>
</evidence>
<keyword evidence="2" id="KW-1185">Reference proteome</keyword>
<organism evidence="1 2">
    <name type="scientific">Phlebia brevispora</name>
    <dbReference type="NCBI Taxonomy" id="194682"/>
    <lineage>
        <taxon>Eukaryota</taxon>
        <taxon>Fungi</taxon>
        <taxon>Dikarya</taxon>
        <taxon>Basidiomycota</taxon>
        <taxon>Agaricomycotina</taxon>
        <taxon>Agaricomycetes</taxon>
        <taxon>Polyporales</taxon>
        <taxon>Meruliaceae</taxon>
        <taxon>Phlebia</taxon>
    </lineage>
</organism>
<proteinExistence type="predicted"/>
<sequence length="319" mass="34889">MPSLTEFMAPTAGVAIPLALMCSGVLSVQVYFYLLEYQEDPYVLKGFVIFIWLVECIQSAFCVHIMHTYIGDDFSDIVRILETTWSVGVTIALAVVLIVLIQSLSASPSFYIYRAWSLSKRNWLVAAIPGVTLLCRAGSGLTTASLTYKYPNFLSFTDARATKYAVNLALGLGVAVDLMVASFLIYELTQSTRNGVRTTGLYVQAILKYAIGTGACTLFLSIASLAVYNLLPMNLMFTGLVEILCKLYANMMMVNLNARKRIRNTAVSSPQVFDSIAVSSSASGNTGGRNAQKHHSRSVQVLKEVEVRADQEDLKAVVV</sequence>
<reference evidence="1" key="1">
    <citation type="submission" date="2022-07" db="EMBL/GenBank/DDBJ databases">
        <title>Genome Sequence of Phlebia brevispora.</title>
        <authorList>
            <person name="Buettner E."/>
        </authorList>
    </citation>
    <scope>NUCLEOTIDE SEQUENCE</scope>
    <source>
        <strain evidence="1">MPL23</strain>
    </source>
</reference>
<evidence type="ECO:0000313" key="1">
    <source>
        <dbReference type="EMBL" id="KAJ3550488.1"/>
    </source>
</evidence>
<name>A0ACC1T189_9APHY</name>
<accession>A0ACC1T189</accession>